<dbReference type="Gene3D" id="3.30.70.1440">
    <property type="entry name" value="Multidrug efflux transporter AcrB pore domain"/>
    <property type="match status" value="1"/>
</dbReference>
<dbReference type="Proteomes" id="UP000076490">
    <property type="component" value="Unassembled WGS sequence"/>
</dbReference>
<dbReference type="InterPro" id="IPR027463">
    <property type="entry name" value="AcrB_DN_DC_subdom"/>
</dbReference>
<organism evidence="3 4">
    <name type="scientific">Bhargavaea cecembensis</name>
    <dbReference type="NCBI Taxonomy" id="394098"/>
    <lineage>
        <taxon>Bacteria</taxon>
        <taxon>Bacillati</taxon>
        <taxon>Bacillota</taxon>
        <taxon>Bacilli</taxon>
        <taxon>Bacillales</taxon>
        <taxon>Caryophanaceae</taxon>
        <taxon>Bhargavaea</taxon>
    </lineage>
</organism>
<evidence type="ECO:0000313" key="4">
    <source>
        <dbReference type="Proteomes" id="UP000076490"/>
    </source>
</evidence>
<dbReference type="OrthoDB" id="9757876at2"/>
<feature type="transmembrane region" description="Helical" evidence="2">
    <location>
        <begin position="954"/>
        <end position="979"/>
    </location>
</feature>
<feature type="transmembrane region" description="Helical" evidence="2">
    <location>
        <begin position="482"/>
        <end position="504"/>
    </location>
</feature>
<reference evidence="3 4" key="1">
    <citation type="submission" date="2016-01" db="EMBL/GenBank/DDBJ databases">
        <title>Whole genome sequencing of Bhargavaea cecembensis T14.</title>
        <authorList>
            <person name="Hong K.W."/>
        </authorList>
    </citation>
    <scope>NUCLEOTIDE SEQUENCE [LARGE SCALE GENOMIC DNA]</scope>
    <source>
        <strain evidence="3 4">T14</strain>
    </source>
</reference>
<gene>
    <name evidence="3" type="ORF">AV656_11000</name>
</gene>
<feature type="transmembrane region" description="Helical" evidence="2">
    <location>
        <begin position="408"/>
        <end position="428"/>
    </location>
</feature>
<dbReference type="GO" id="GO:0005886">
    <property type="term" value="C:plasma membrane"/>
    <property type="evidence" value="ECO:0007669"/>
    <property type="project" value="TreeGrafter"/>
</dbReference>
<feature type="region of interest" description="Disordered" evidence="1">
    <location>
        <begin position="250"/>
        <end position="295"/>
    </location>
</feature>
<sequence length="1069" mass="113570">MKKIINFSINNKFAIWLLTIMAIAAGIYSAATMKQESMPDITVPVVSVMTVYPGASPDEVADSVTVPVEQRLRNVEGVKTILSSSMENVSSIQVEFDFEKDMDRAVTEVEGVLKNVSLPDDAQDPAISRISINAFPVVAVSITGNGQDLDELTEIAVKDIVPAMEEVKGVGNVQASGQKSKEVRIDFDDAKLAEAGLDRETVTGMIQGSNIAFPLGLNELDGSMKNVVIDGSIASLEALENLQIPAVPSQGAVQPGADAAQAGQGAEGQAAPGTDAAQAGQGAEGQTVPGAGGMQPAAMTGLPTVALSDVATIEVINESQSISRTNGEDSIGVQVVKSPDANTVDVVNGVKDKAAELEEDYGVNIAVTFDQGEPIEQSVETMLSKALFGALFAIVIILLFLRSIKTTFIAVISIPLSLLLALLVLNSMDITLNIMTLGALTVAIGRVIDDSIVVVENIYRRMHLPDEPLKGKKLILEATKEMFVPIASSTIVTIAVFLPLALVSGQVGELFLPFALAVVFALLASLLVAITVVPMLSHSLFKKQLYGSKTGVARKTEKPGRLAQWYTGILEWALNHKWITAGISVVLLAASFLLVPLIGVTFMPEEEQKVVMATYNPEAGQPKEETLEIISRAEELLEERKGVTSYQFSIEEAGGMGMMMGGGANSALFFIEYDSDFENFSEEPKKLIETLNEELGRGEWGSMDFTSMSGGFELIVYADNDEDLKAASDQMEEILNGTDGLEAVESDLTEAYDQYTFVTDQQRLAELGLTTAQIGMALNEGAQGAALTSVKHEGDTLDVFVAVEEKEFGSFEELESTEIPTALGGTVQLGEIAEAEEGEAPTTVTRMNGKLYTTVSAEVTGKDSVAISREVQEEVDQLDLPAGATIEFGGVTEQINESFTQLGLAMLAAIAIVYFVLVVTFGGALAPFAILFSLPFALIGSFVALWIAGEPISVSVMIGALMLIGIVVTNAIVLIDRVIHKENEGETTRQALLEAGATRLRPILMTALATIFALIPLAIGAEGGGMISKGLGITVIGGLVSSTLLTLLIVPIVYEVLAKFRKKPMVEPE</sequence>
<dbReference type="Gene3D" id="1.20.1640.10">
    <property type="entry name" value="Multidrug efflux transporter AcrB transmembrane domain"/>
    <property type="match status" value="3"/>
</dbReference>
<proteinExistence type="predicted"/>
<feature type="transmembrane region" description="Helical" evidence="2">
    <location>
        <begin position="510"/>
        <end position="536"/>
    </location>
</feature>
<evidence type="ECO:0000313" key="3">
    <source>
        <dbReference type="EMBL" id="KZE37104.1"/>
    </source>
</evidence>
<name>A0A165GNQ4_9BACL</name>
<dbReference type="AlphaFoldDB" id="A0A165GNQ4"/>
<dbReference type="Gene3D" id="3.30.70.1430">
    <property type="entry name" value="Multidrug efflux transporter AcrB pore domain"/>
    <property type="match status" value="2"/>
</dbReference>
<protein>
    <submittedName>
        <fullName evidence="3">Swarming motility protein SwrC</fullName>
    </submittedName>
</protein>
<dbReference type="InterPro" id="IPR001036">
    <property type="entry name" value="Acrflvin-R"/>
</dbReference>
<feature type="transmembrane region" description="Helical" evidence="2">
    <location>
        <begin position="578"/>
        <end position="603"/>
    </location>
</feature>
<dbReference type="PANTHER" id="PTHR32063:SF0">
    <property type="entry name" value="SWARMING MOTILITY PROTEIN SWRC"/>
    <property type="match status" value="1"/>
</dbReference>
<feature type="transmembrane region" description="Helical" evidence="2">
    <location>
        <begin position="1031"/>
        <end position="1054"/>
    </location>
</feature>
<dbReference type="EMBL" id="LQNT01000011">
    <property type="protein sequence ID" value="KZE37104.1"/>
    <property type="molecule type" value="Genomic_DNA"/>
</dbReference>
<dbReference type="SUPFAM" id="SSF82866">
    <property type="entry name" value="Multidrug efflux transporter AcrB transmembrane domain"/>
    <property type="match status" value="2"/>
</dbReference>
<accession>A0A165GNQ4</accession>
<feature type="transmembrane region" description="Helical" evidence="2">
    <location>
        <begin position="1000"/>
        <end position="1019"/>
    </location>
</feature>
<dbReference type="Gene3D" id="3.30.2090.10">
    <property type="entry name" value="Multidrug efflux transporter AcrB TolC docking domain, DN and DC subdomains"/>
    <property type="match status" value="3"/>
</dbReference>
<feature type="compositionally biased region" description="Low complexity" evidence="1">
    <location>
        <begin position="250"/>
        <end position="286"/>
    </location>
</feature>
<comment type="caution">
    <text evidence="3">The sequence shown here is derived from an EMBL/GenBank/DDBJ whole genome shotgun (WGS) entry which is preliminary data.</text>
</comment>
<keyword evidence="2" id="KW-0472">Membrane</keyword>
<evidence type="ECO:0000256" key="1">
    <source>
        <dbReference type="SAM" id="MobiDB-lite"/>
    </source>
</evidence>
<keyword evidence="2" id="KW-1133">Transmembrane helix</keyword>
<dbReference type="SUPFAM" id="SSF82714">
    <property type="entry name" value="Multidrug efflux transporter AcrB TolC docking domain, DN and DC subdomains"/>
    <property type="match status" value="2"/>
</dbReference>
<feature type="transmembrane region" description="Helical" evidence="2">
    <location>
        <begin position="382"/>
        <end position="401"/>
    </location>
</feature>
<dbReference type="PANTHER" id="PTHR32063">
    <property type="match status" value="1"/>
</dbReference>
<dbReference type="RefSeq" id="WP_063182038.1">
    <property type="nucleotide sequence ID" value="NZ_LQNT01000011.1"/>
</dbReference>
<dbReference type="GO" id="GO:0042910">
    <property type="term" value="F:xenobiotic transmembrane transporter activity"/>
    <property type="evidence" value="ECO:0007669"/>
    <property type="project" value="TreeGrafter"/>
</dbReference>
<dbReference type="PRINTS" id="PR00702">
    <property type="entry name" value="ACRIFLAVINRP"/>
</dbReference>
<dbReference type="Gene3D" id="3.30.70.1320">
    <property type="entry name" value="Multidrug efflux transporter AcrB pore domain like"/>
    <property type="match status" value="2"/>
</dbReference>
<dbReference type="Pfam" id="PF00873">
    <property type="entry name" value="ACR_tran"/>
    <property type="match status" value="2"/>
</dbReference>
<evidence type="ECO:0000256" key="2">
    <source>
        <dbReference type="SAM" id="Phobius"/>
    </source>
</evidence>
<keyword evidence="2" id="KW-0812">Transmembrane</keyword>
<feature type="transmembrane region" description="Helical" evidence="2">
    <location>
        <begin position="902"/>
        <end position="921"/>
    </location>
</feature>
<dbReference type="SUPFAM" id="SSF82693">
    <property type="entry name" value="Multidrug efflux transporter AcrB pore domain, PN1, PN2, PC1 and PC2 subdomains"/>
    <property type="match status" value="2"/>
</dbReference>